<feature type="compositionally biased region" description="Gly residues" evidence="2">
    <location>
        <begin position="12"/>
        <end position="42"/>
    </location>
</feature>
<evidence type="ECO:0000313" key="6">
    <source>
        <dbReference type="Proteomes" id="UP001342314"/>
    </source>
</evidence>
<organism evidence="5 6">
    <name type="scientific">Rhodotorula paludigena</name>
    <dbReference type="NCBI Taxonomy" id="86838"/>
    <lineage>
        <taxon>Eukaryota</taxon>
        <taxon>Fungi</taxon>
        <taxon>Dikarya</taxon>
        <taxon>Basidiomycota</taxon>
        <taxon>Pucciniomycotina</taxon>
        <taxon>Microbotryomycetes</taxon>
        <taxon>Sporidiobolales</taxon>
        <taxon>Sporidiobolaceae</taxon>
        <taxon>Rhodotorula</taxon>
    </lineage>
</organism>
<dbReference type="PROSITE" id="PS51025">
    <property type="entry name" value="PWI"/>
    <property type="match status" value="1"/>
</dbReference>
<feature type="compositionally biased region" description="Gly residues" evidence="2">
    <location>
        <begin position="69"/>
        <end position="81"/>
    </location>
</feature>
<reference evidence="5 6" key="1">
    <citation type="submission" date="2021-12" db="EMBL/GenBank/DDBJ databases">
        <title>High titer production of polyol ester of fatty acids by Rhodotorula paludigena BS15 towards product separation-free biomass refinery.</title>
        <authorList>
            <person name="Mano J."/>
            <person name="Ono H."/>
            <person name="Tanaka T."/>
            <person name="Naito K."/>
            <person name="Sushida H."/>
            <person name="Ike M."/>
            <person name="Tokuyasu K."/>
            <person name="Kitaoka M."/>
        </authorList>
    </citation>
    <scope>NUCLEOTIDE SEQUENCE [LARGE SCALE GENOMIC DNA]</scope>
    <source>
        <strain evidence="5 6">BS15</strain>
    </source>
</reference>
<feature type="domain" description="RRM" evidence="3">
    <location>
        <begin position="102"/>
        <end position="178"/>
    </location>
</feature>
<evidence type="ECO:0000259" key="3">
    <source>
        <dbReference type="PROSITE" id="PS50102"/>
    </source>
</evidence>
<dbReference type="CDD" id="cd12446">
    <property type="entry name" value="RRM_RBM25"/>
    <property type="match status" value="1"/>
</dbReference>
<dbReference type="InterPro" id="IPR035979">
    <property type="entry name" value="RBD_domain_sf"/>
</dbReference>
<evidence type="ECO:0000259" key="4">
    <source>
        <dbReference type="PROSITE" id="PS51025"/>
    </source>
</evidence>
<name>A0AAV5GB82_9BASI</name>
<dbReference type="PANTHER" id="PTHR18806:SF4">
    <property type="entry name" value="RNA-BINDING PROTEIN 25"/>
    <property type="match status" value="1"/>
</dbReference>
<comment type="caution">
    <text evidence="5">The sequence shown here is derived from an EMBL/GenBank/DDBJ whole genome shotgun (WGS) entry which is preliminary data.</text>
</comment>
<dbReference type="SMART" id="SM00311">
    <property type="entry name" value="PWI"/>
    <property type="match status" value="1"/>
</dbReference>
<evidence type="ECO:0000256" key="2">
    <source>
        <dbReference type="SAM" id="MobiDB-lite"/>
    </source>
</evidence>
<feature type="compositionally biased region" description="Basic and acidic residues" evidence="2">
    <location>
        <begin position="359"/>
        <end position="388"/>
    </location>
</feature>
<dbReference type="AlphaFoldDB" id="A0AAV5GB82"/>
<feature type="compositionally biased region" description="Low complexity" evidence="2">
    <location>
        <begin position="530"/>
        <end position="544"/>
    </location>
</feature>
<dbReference type="SUPFAM" id="SSF54928">
    <property type="entry name" value="RNA-binding domain, RBD"/>
    <property type="match status" value="1"/>
</dbReference>
<dbReference type="InterPro" id="IPR034268">
    <property type="entry name" value="RBM25_RRM"/>
</dbReference>
<gene>
    <name evidence="5" type="ORF">Rhopal_000292-T1</name>
</gene>
<keyword evidence="6" id="KW-1185">Reference proteome</keyword>
<proteinExistence type="predicted"/>
<feature type="region of interest" description="Disordered" evidence="2">
    <location>
        <begin position="295"/>
        <end position="388"/>
    </location>
</feature>
<feature type="region of interest" description="Disordered" evidence="2">
    <location>
        <begin position="492"/>
        <end position="516"/>
    </location>
</feature>
<dbReference type="Gene3D" id="3.30.70.330">
    <property type="match status" value="1"/>
</dbReference>
<dbReference type="Pfam" id="PF01480">
    <property type="entry name" value="PWI"/>
    <property type="match status" value="1"/>
</dbReference>
<evidence type="ECO:0008006" key="7">
    <source>
        <dbReference type="Google" id="ProtNLM"/>
    </source>
</evidence>
<feature type="domain" description="PWI" evidence="4">
    <location>
        <begin position="596"/>
        <end position="689"/>
    </location>
</feature>
<feature type="region of interest" description="Disordered" evidence="2">
    <location>
        <begin position="530"/>
        <end position="586"/>
    </location>
</feature>
<feature type="compositionally biased region" description="Basic and acidic residues" evidence="2">
    <location>
        <begin position="571"/>
        <end position="586"/>
    </location>
</feature>
<dbReference type="InterPro" id="IPR052768">
    <property type="entry name" value="RBM25"/>
</dbReference>
<dbReference type="Gene3D" id="1.20.1390.10">
    <property type="entry name" value="PWI domain"/>
    <property type="match status" value="1"/>
</dbReference>
<feature type="region of interest" description="Disordered" evidence="2">
    <location>
        <begin position="1"/>
        <end position="92"/>
    </location>
</feature>
<dbReference type="GO" id="GO:0005681">
    <property type="term" value="C:spliceosomal complex"/>
    <property type="evidence" value="ECO:0007669"/>
    <property type="project" value="TreeGrafter"/>
</dbReference>
<evidence type="ECO:0000313" key="5">
    <source>
        <dbReference type="EMBL" id="GJN87343.1"/>
    </source>
</evidence>
<dbReference type="Proteomes" id="UP001342314">
    <property type="component" value="Unassembled WGS sequence"/>
</dbReference>
<dbReference type="InterPro" id="IPR000504">
    <property type="entry name" value="RRM_dom"/>
</dbReference>
<dbReference type="PROSITE" id="PS50102">
    <property type="entry name" value="RRM"/>
    <property type="match status" value="1"/>
</dbReference>
<dbReference type="GO" id="GO:0003729">
    <property type="term" value="F:mRNA binding"/>
    <property type="evidence" value="ECO:0007669"/>
    <property type="project" value="TreeGrafter"/>
</dbReference>
<accession>A0AAV5GB82</accession>
<feature type="compositionally biased region" description="Low complexity" evidence="2">
    <location>
        <begin position="501"/>
        <end position="516"/>
    </location>
</feature>
<dbReference type="InterPro" id="IPR002483">
    <property type="entry name" value="PWI_dom"/>
</dbReference>
<keyword evidence="1" id="KW-0694">RNA-binding</keyword>
<sequence length="689" mass="74219">MYGRGPPPGYGAPSGGYGAPNGGGGGYGRGPPGGGYGGGGPSGPRHAGLGSHGAPSNLPSRPPHLPSAPGGGYGSPAGGSGSDAAGGAAGALGMQPAQGPTFSLFVGSIVDGLENGWLERILGVAGPVASFRRPTPAFAFVEYSEAESVLRCLDVVNGATIKTKAGADKALLVKADEKTRARLDEYEKDRVQNQDSADLTQQAKDDLANILARIAAGDPVTSDGDGSDPTVRREARIPQHLKDLAPEDLPESHRNNTLSSIAQFREAAVKRAQARHELDRQIEERRQAMIVNNARQQTQQRHGLATSPPGPAPAGSGASPTPPSAPAAQGPQSFNRPVAFVAGGANGQEAPLVPLSELDDAKRERERAEREHRQSEAMYRNRERQFEARERSRIAAWEREQARERNVADQEDRERSHMSERLATWDDDREADRGRELFYTDRVRWRAQRRPARLREQEADARDRAAEAAQLAAVNAQSDAFLSQHADLFASSLPSNNTDPAAAGENGAASAQGGNATPAAGVKLSFTTAPKPAATEAPKARPTALALEDEDEGARKKRELIPLEYSDDEGEKPRLSRSEADRKAREIEGKVPTDKAGLWAWKVRWKRASEDMVKQKIAPYANKLIVEYLGDEEAELLNVVTEYLRDHKTPQDLVDELEAVLDEDATDFVVKVWRRLVLETEFAQAGIDF</sequence>
<feature type="compositionally biased region" description="Pro residues" evidence="2">
    <location>
        <begin position="1"/>
        <end position="10"/>
    </location>
</feature>
<dbReference type="PANTHER" id="PTHR18806">
    <property type="entry name" value="RBM25 PROTEIN"/>
    <property type="match status" value="1"/>
</dbReference>
<evidence type="ECO:0000256" key="1">
    <source>
        <dbReference type="PROSITE-ProRule" id="PRU00176"/>
    </source>
</evidence>
<protein>
    <recommendedName>
        <fullName evidence="7">PWI domain-containing protein</fullName>
    </recommendedName>
</protein>
<dbReference type="EMBL" id="BQKY01000001">
    <property type="protein sequence ID" value="GJN87343.1"/>
    <property type="molecule type" value="Genomic_DNA"/>
</dbReference>
<dbReference type="InterPro" id="IPR012677">
    <property type="entry name" value="Nucleotide-bd_a/b_plait_sf"/>
</dbReference>
<feature type="compositionally biased region" description="Low complexity" evidence="2">
    <location>
        <begin position="82"/>
        <end position="92"/>
    </location>
</feature>
<feature type="region of interest" description="Disordered" evidence="2">
    <location>
        <begin position="400"/>
        <end position="419"/>
    </location>
</feature>